<dbReference type="Gene3D" id="3.30.730.10">
    <property type="entry name" value="AP2/ERF domain"/>
    <property type="match status" value="1"/>
</dbReference>
<dbReference type="PROSITE" id="PS51032">
    <property type="entry name" value="AP2_ERF"/>
    <property type="match status" value="1"/>
</dbReference>
<feature type="region of interest" description="Disordered" evidence="9">
    <location>
        <begin position="1"/>
        <end position="50"/>
    </location>
</feature>
<dbReference type="CDD" id="cd00018">
    <property type="entry name" value="AP2"/>
    <property type="match status" value="1"/>
</dbReference>
<dbReference type="InterPro" id="IPR016177">
    <property type="entry name" value="DNA-bd_dom_sf"/>
</dbReference>
<keyword evidence="7" id="KW-0539">Nucleus</keyword>
<protein>
    <submittedName>
        <fullName evidence="11">Dehydration-responsive element-binding protein 3</fullName>
    </submittedName>
</protein>
<gene>
    <name evidence="11" type="ORF">SHERM_12111</name>
</gene>
<organism evidence="11 12">
    <name type="scientific">Striga hermonthica</name>
    <name type="common">Purple witchweed</name>
    <name type="synonym">Buchnera hermonthica</name>
    <dbReference type="NCBI Taxonomy" id="68872"/>
    <lineage>
        <taxon>Eukaryota</taxon>
        <taxon>Viridiplantae</taxon>
        <taxon>Streptophyta</taxon>
        <taxon>Embryophyta</taxon>
        <taxon>Tracheophyta</taxon>
        <taxon>Spermatophyta</taxon>
        <taxon>Magnoliopsida</taxon>
        <taxon>eudicotyledons</taxon>
        <taxon>Gunneridae</taxon>
        <taxon>Pentapetalae</taxon>
        <taxon>asterids</taxon>
        <taxon>lamiids</taxon>
        <taxon>Lamiales</taxon>
        <taxon>Orobanchaceae</taxon>
        <taxon>Buchnereae</taxon>
        <taxon>Striga</taxon>
    </lineage>
</organism>
<sequence length="219" mass="23706">MNSENPHNQLNNNNPLLFSSSAEEPPPETAKKMKRSREAGRNSSTKHPVYRGVRMRSWGKWVSEIREPRKKSRIWLGTFPTPEMAARAHDVAALSIKGASATLNFPEIAAALPRPASLSPRDVQAAAAKAAAMEGLGTPAPTSRPSSASLSSSSSMTSLGSSAELSSASEELSEIVELPSLSPCFDSLEFRNDFVCFDNAAALEGWLDPPDFETLLWNY</sequence>
<keyword evidence="5" id="KW-0010">Activator</keyword>
<dbReference type="SMART" id="SM00380">
    <property type="entry name" value="AP2"/>
    <property type="match status" value="1"/>
</dbReference>
<evidence type="ECO:0000256" key="9">
    <source>
        <dbReference type="SAM" id="MobiDB-lite"/>
    </source>
</evidence>
<feature type="compositionally biased region" description="Low complexity" evidence="9">
    <location>
        <begin position="1"/>
        <end position="21"/>
    </location>
</feature>
<evidence type="ECO:0000313" key="12">
    <source>
        <dbReference type="Proteomes" id="UP001153555"/>
    </source>
</evidence>
<keyword evidence="2" id="KW-0611">Plant defense</keyword>
<dbReference type="PANTHER" id="PTHR31985:SF259">
    <property type="entry name" value="DEHYDRATION-RESPONSIVE ELEMENT-BINDING PROTEIN 3"/>
    <property type="match status" value="1"/>
</dbReference>
<dbReference type="GO" id="GO:0006952">
    <property type="term" value="P:defense response"/>
    <property type="evidence" value="ECO:0007669"/>
    <property type="project" value="UniProtKB-KW"/>
</dbReference>
<keyword evidence="3" id="KW-0805">Transcription regulation</keyword>
<proteinExistence type="inferred from homology"/>
<comment type="caution">
    <text evidence="11">The sequence shown here is derived from an EMBL/GenBank/DDBJ whole genome shotgun (WGS) entry which is preliminary data.</text>
</comment>
<dbReference type="PANTHER" id="PTHR31985">
    <property type="entry name" value="ETHYLENE-RESPONSIVE TRANSCRIPTION FACTOR ERF042-RELATED"/>
    <property type="match status" value="1"/>
</dbReference>
<feature type="region of interest" description="Disordered" evidence="9">
    <location>
        <begin position="135"/>
        <end position="155"/>
    </location>
</feature>
<dbReference type="InterPro" id="IPR001471">
    <property type="entry name" value="AP2/ERF_dom"/>
</dbReference>
<feature type="domain" description="AP2/ERF" evidence="10">
    <location>
        <begin position="49"/>
        <end position="106"/>
    </location>
</feature>
<evidence type="ECO:0000256" key="6">
    <source>
        <dbReference type="ARBA" id="ARBA00023163"/>
    </source>
</evidence>
<comment type="similarity">
    <text evidence="8">Belongs to the AP2/ERF transcription factor family. ERF subfamily.</text>
</comment>
<dbReference type="PRINTS" id="PR00367">
    <property type="entry name" value="ETHRSPELEMNT"/>
</dbReference>
<dbReference type="InterPro" id="IPR051032">
    <property type="entry name" value="AP2/ERF_TF_ERF_subfamily"/>
</dbReference>
<dbReference type="Pfam" id="PF00847">
    <property type="entry name" value="AP2"/>
    <property type="match status" value="1"/>
</dbReference>
<evidence type="ECO:0000256" key="1">
    <source>
        <dbReference type="ARBA" id="ARBA00004123"/>
    </source>
</evidence>
<dbReference type="FunFam" id="3.30.730.10:FF:000001">
    <property type="entry name" value="Ethylene-responsive transcription factor 2"/>
    <property type="match status" value="1"/>
</dbReference>
<evidence type="ECO:0000256" key="5">
    <source>
        <dbReference type="ARBA" id="ARBA00023159"/>
    </source>
</evidence>
<dbReference type="OrthoDB" id="1932364at2759"/>
<evidence type="ECO:0000313" key="11">
    <source>
        <dbReference type="EMBL" id="CAA0810563.1"/>
    </source>
</evidence>
<dbReference type="GO" id="GO:0005634">
    <property type="term" value="C:nucleus"/>
    <property type="evidence" value="ECO:0007669"/>
    <property type="project" value="UniProtKB-SubCell"/>
</dbReference>
<keyword evidence="12" id="KW-1185">Reference proteome</keyword>
<evidence type="ECO:0000256" key="3">
    <source>
        <dbReference type="ARBA" id="ARBA00023015"/>
    </source>
</evidence>
<evidence type="ECO:0000256" key="4">
    <source>
        <dbReference type="ARBA" id="ARBA00023125"/>
    </source>
</evidence>
<keyword evidence="6" id="KW-0804">Transcription</keyword>
<evidence type="ECO:0000256" key="7">
    <source>
        <dbReference type="ARBA" id="ARBA00023242"/>
    </source>
</evidence>
<comment type="subcellular location">
    <subcellularLocation>
        <location evidence="1">Nucleus</location>
    </subcellularLocation>
</comment>
<evidence type="ECO:0000256" key="2">
    <source>
        <dbReference type="ARBA" id="ARBA00022821"/>
    </source>
</evidence>
<dbReference type="SUPFAM" id="SSF54171">
    <property type="entry name" value="DNA-binding domain"/>
    <property type="match status" value="1"/>
</dbReference>
<dbReference type="AlphaFoldDB" id="A0A9N7MMZ3"/>
<dbReference type="GO" id="GO:0003700">
    <property type="term" value="F:DNA-binding transcription factor activity"/>
    <property type="evidence" value="ECO:0007669"/>
    <property type="project" value="InterPro"/>
</dbReference>
<evidence type="ECO:0000259" key="10">
    <source>
        <dbReference type="PROSITE" id="PS51032"/>
    </source>
</evidence>
<dbReference type="GO" id="GO:0003677">
    <property type="term" value="F:DNA binding"/>
    <property type="evidence" value="ECO:0007669"/>
    <property type="project" value="UniProtKB-KW"/>
</dbReference>
<evidence type="ECO:0000256" key="8">
    <source>
        <dbReference type="ARBA" id="ARBA00024343"/>
    </source>
</evidence>
<dbReference type="Proteomes" id="UP001153555">
    <property type="component" value="Unassembled WGS sequence"/>
</dbReference>
<dbReference type="EMBL" id="CACSLK010006441">
    <property type="protein sequence ID" value="CAA0810563.1"/>
    <property type="molecule type" value="Genomic_DNA"/>
</dbReference>
<dbReference type="InterPro" id="IPR036955">
    <property type="entry name" value="AP2/ERF_dom_sf"/>
</dbReference>
<keyword evidence="4" id="KW-0238">DNA-binding</keyword>
<name>A0A9N7MMZ3_STRHE</name>
<accession>A0A9N7MMZ3</accession>
<reference evidence="11" key="1">
    <citation type="submission" date="2019-12" db="EMBL/GenBank/DDBJ databases">
        <authorList>
            <person name="Scholes J."/>
        </authorList>
    </citation>
    <scope>NUCLEOTIDE SEQUENCE</scope>
</reference>